<dbReference type="EMBL" id="HACG01034254">
    <property type="protein sequence ID" value="CEK81119.1"/>
    <property type="molecule type" value="Transcribed_RNA"/>
</dbReference>
<name>A0A0B7AJD2_9EUPU</name>
<reference evidence="1" key="1">
    <citation type="submission" date="2014-12" db="EMBL/GenBank/DDBJ databases">
        <title>Insight into the proteome of Arion vulgaris.</title>
        <authorList>
            <person name="Aradska J."/>
            <person name="Bulat T."/>
            <person name="Smidak R."/>
            <person name="Sarate P."/>
            <person name="Gangsoo J."/>
            <person name="Sialana F."/>
            <person name="Bilban M."/>
            <person name="Lubec G."/>
        </authorList>
    </citation>
    <scope>NUCLEOTIDE SEQUENCE</scope>
    <source>
        <tissue evidence="1">Skin</tissue>
    </source>
</reference>
<organism evidence="1">
    <name type="scientific">Arion vulgaris</name>
    <dbReference type="NCBI Taxonomy" id="1028688"/>
    <lineage>
        <taxon>Eukaryota</taxon>
        <taxon>Metazoa</taxon>
        <taxon>Spiralia</taxon>
        <taxon>Lophotrochozoa</taxon>
        <taxon>Mollusca</taxon>
        <taxon>Gastropoda</taxon>
        <taxon>Heterobranchia</taxon>
        <taxon>Euthyneura</taxon>
        <taxon>Panpulmonata</taxon>
        <taxon>Eupulmonata</taxon>
        <taxon>Stylommatophora</taxon>
        <taxon>Helicina</taxon>
        <taxon>Arionoidea</taxon>
        <taxon>Arionidae</taxon>
        <taxon>Arion</taxon>
    </lineage>
</organism>
<protein>
    <submittedName>
        <fullName evidence="1">Uncharacterized protein</fullName>
    </submittedName>
</protein>
<dbReference type="AlphaFoldDB" id="A0A0B7AJD2"/>
<accession>A0A0B7AJD2</accession>
<evidence type="ECO:0000313" key="1">
    <source>
        <dbReference type="EMBL" id="CEK81119.1"/>
    </source>
</evidence>
<gene>
    <name evidence="1" type="primary">ORF124421</name>
</gene>
<sequence>MFTCLRVCTECSPVCKNEQNIHLSTGVYGMFTCLQVCTECSPVSKNILSVHLSTNVY</sequence>
<proteinExistence type="predicted"/>